<dbReference type="GO" id="GO:0005085">
    <property type="term" value="F:guanyl-nucleotide exchange factor activity"/>
    <property type="evidence" value="ECO:0007669"/>
    <property type="project" value="InterPro"/>
</dbReference>
<dbReference type="SUPFAM" id="SSF52058">
    <property type="entry name" value="L domain-like"/>
    <property type="match status" value="1"/>
</dbReference>
<feature type="region of interest" description="Disordered" evidence="3">
    <location>
        <begin position="146"/>
        <end position="198"/>
    </location>
</feature>
<dbReference type="SMART" id="SM00369">
    <property type="entry name" value="LRR_TYP"/>
    <property type="match status" value="4"/>
</dbReference>
<feature type="compositionally biased region" description="Basic and acidic residues" evidence="3">
    <location>
        <begin position="51"/>
        <end position="62"/>
    </location>
</feature>
<dbReference type="InterPro" id="IPR032675">
    <property type="entry name" value="LRR_dom_sf"/>
</dbReference>
<dbReference type="Pfam" id="PF13855">
    <property type="entry name" value="LRR_8"/>
    <property type="match status" value="1"/>
</dbReference>
<dbReference type="InterPro" id="IPR000219">
    <property type="entry name" value="DH_dom"/>
</dbReference>
<dbReference type="InterPro" id="IPR001611">
    <property type="entry name" value="Leu-rich_rpt"/>
</dbReference>
<gene>
    <name evidence="5" type="ORF">C9374_004583</name>
</gene>
<evidence type="ECO:0000256" key="3">
    <source>
        <dbReference type="SAM" id="MobiDB-lite"/>
    </source>
</evidence>
<keyword evidence="1" id="KW-0433">Leucine-rich repeat</keyword>
<dbReference type="RefSeq" id="XP_044548925.1">
    <property type="nucleotide sequence ID" value="XM_044694238.1"/>
</dbReference>
<feature type="region of interest" description="Disordered" evidence="3">
    <location>
        <begin position="1"/>
        <end position="30"/>
    </location>
</feature>
<dbReference type="GeneID" id="68097038"/>
<dbReference type="Gene3D" id="3.80.10.10">
    <property type="entry name" value="Ribonuclease Inhibitor"/>
    <property type="match status" value="1"/>
</dbReference>
<comment type="caution">
    <text evidence="5">The sequence shown here is derived from an EMBL/GenBank/DDBJ whole genome shotgun (WGS) entry which is preliminary data.</text>
</comment>
<feature type="compositionally biased region" description="Basic and acidic residues" evidence="3">
    <location>
        <begin position="880"/>
        <end position="891"/>
    </location>
</feature>
<sequence>MRGGPFGRTYRSIRKDFDTTDSTNQTDDDHYRVPNAYEFVNTLHTSTVPRALEKAKSKEKSKKELRRQRKYADKSKYEMADSKELRKLYNEKMQDKVEPTATIEKTPQEPQTIINLDKKDHEQEDEKLLKNNWKRISISYGNLKTTDAEDFDNTTTTDSINYSSDEDKTEYDVMTRKDETLTEPVEDESLRKQEKKRETSGEYDFRQLTFESQSLDQPIAVHKNLKQIFDSIIDKDDLFRQSYNPAQISAKTQAVYFRYSILSQVPIQSLVDGGNITLLDLSNNYISSIPTWFATTLKSLTYLFLPNNYLYELPENFCEMKKLRELDLSYNAFEYIPSAILKLPNIITLDFSNNSLLLLPNDVSLLKNTLTDLNISYNELREIPDDIRQLKKLKYFKYNENDLFYYTTSLILSKLNIEEDLRIKPRNRRRSVKVSSYLFGGGITESFGEEDSPESKKINEQYQLYIPKRQVLLLQFLNSESEYITHLNVLNDILYTPLLEKWSEFNIGQNEKEYILHPIVLRIIRHARELFVDLKSKMLPLTQSRTIKTEDTIEISKVFSSRLDEFRELYIKYPTLYENAAAVLNKIRKNNDDFDKYLKARKRLPICGGHLYDSFLLLPVTRLYSYVKYLQKILRYTPESHSDFKNLRLLVREMRHILQEQDEYFYRINNKYKLLEIEKKLKMHESLLKPGRFFLKEGRLILGQNKGINNFKKDVMNRLYNKGTISEIRGQVLQNWDAVKSKSFEELLELRFTELYVQVYLMSDIIIIKETNFVQKLVSRFNIYPLKGASVVLGEEPLPQETDSLTSPGRDSSPIIDSSHSNFNEINTETSKDDEKEEREFTLVINTLSKRIPLSFICESKEECMEWFKEIEKAIQTLESKHDESESDEKLLQSYEFVESGERDATSDISNKSFH</sequence>
<feature type="compositionally biased region" description="Polar residues" evidence="3">
    <location>
        <begin position="153"/>
        <end position="163"/>
    </location>
</feature>
<keyword evidence="6" id="KW-1185">Reference proteome</keyword>
<name>A0AA88GQ58_NAELO</name>
<dbReference type="InterPro" id="IPR051092">
    <property type="entry name" value="FYVE_RhoGEF_PH"/>
</dbReference>
<dbReference type="InterPro" id="IPR011993">
    <property type="entry name" value="PH-like_dom_sf"/>
</dbReference>
<feature type="compositionally biased region" description="Basic and acidic residues" evidence="3">
    <location>
        <begin position="188"/>
        <end position="198"/>
    </location>
</feature>
<reference evidence="5 6" key="1">
    <citation type="journal article" date="2018" name="BMC Genomics">
        <title>The genome of Naegleria lovaniensis, the basis for a comparative approach to unravel pathogenicity factors of the human pathogenic amoeba N. fowleri.</title>
        <authorList>
            <person name="Liechti N."/>
            <person name="Schurch N."/>
            <person name="Bruggmann R."/>
            <person name="Wittwer M."/>
        </authorList>
    </citation>
    <scope>NUCLEOTIDE SEQUENCE [LARGE SCALE GENOMIC DNA]</scope>
    <source>
        <strain evidence="5 6">ATCC 30569</strain>
    </source>
</reference>
<evidence type="ECO:0000256" key="2">
    <source>
        <dbReference type="ARBA" id="ARBA00022737"/>
    </source>
</evidence>
<evidence type="ECO:0000259" key="4">
    <source>
        <dbReference type="PROSITE" id="PS50010"/>
    </source>
</evidence>
<organism evidence="5 6">
    <name type="scientific">Naegleria lovaniensis</name>
    <name type="common">Amoeba</name>
    <dbReference type="NCBI Taxonomy" id="51637"/>
    <lineage>
        <taxon>Eukaryota</taxon>
        <taxon>Discoba</taxon>
        <taxon>Heterolobosea</taxon>
        <taxon>Tetramitia</taxon>
        <taxon>Eutetramitia</taxon>
        <taxon>Vahlkampfiidae</taxon>
        <taxon>Naegleria</taxon>
    </lineage>
</organism>
<keyword evidence="2" id="KW-0677">Repeat</keyword>
<dbReference type="SUPFAM" id="SSF50729">
    <property type="entry name" value="PH domain-like"/>
    <property type="match status" value="1"/>
</dbReference>
<dbReference type="Gene3D" id="2.30.29.30">
    <property type="entry name" value="Pleckstrin-homology domain (PH domain)/Phosphotyrosine-binding domain (PTB)"/>
    <property type="match status" value="1"/>
</dbReference>
<feature type="region of interest" description="Disordered" evidence="3">
    <location>
        <begin position="50"/>
        <end position="77"/>
    </location>
</feature>
<dbReference type="SUPFAM" id="SSF48065">
    <property type="entry name" value="DBL homology domain (DH-domain)"/>
    <property type="match status" value="1"/>
</dbReference>
<dbReference type="AlphaFoldDB" id="A0AA88GQ58"/>
<protein>
    <recommendedName>
        <fullName evidence="4">DH domain-containing protein</fullName>
    </recommendedName>
</protein>
<feature type="region of interest" description="Disordered" evidence="3">
    <location>
        <begin position="797"/>
        <end position="836"/>
    </location>
</feature>
<dbReference type="PANTHER" id="PTHR12673">
    <property type="entry name" value="FACIOGENITAL DYSPLASIA PROTEIN"/>
    <property type="match status" value="1"/>
</dbReference>
<evidence type="ECO:0000256" key="1">
    <source>
        <dbReference type="ARBA" id="ARBA00022614"/>
    </source>
</evidence>
<dbReference type="Gene3D" id="1.20.900.10">
    <property type="entry name" value="Dbl homology (DH) domain"/>
    <property type="match status" value="1"/>
</dbReference>
<dbReference type="Pfam" id="PF00621">
    <property type="entry name" value="RhoGEF"/>
    <property type="match status" value="1"/>
</dbReference>
<dbReference type="PROSITE" id="PS51450">
    <property type="entry name" value="LRR"/>
    <property type="match status" value="2"/>
</dbReference>
<proteinExistence type="predicted"/>
<dbReference type="SMART" id="SM00325">
    <property type="entry name" value="RhoGEF"/>
    <property type="match status" value="1"/>
</dbReference>
<dbReference type="InterPro" id="IPR003591">
    <property type="entry name" value="Leu-rich_rpt_typical-subtyp"/>
</dbReference>
<accession>A0AA88GQ58</accession>
<dbReference type="EMBL" id="PYSW02000021">
    <property type="protein sequence ID" value="KAG2383246.1"/>
    <property type="molecule type" value="Genomic_DNA"/>
</dbReference>
<dbReference type="InterPro" id="IPR035899">
    <property type="entry name" value="DBL_dom_sf"/>
</dbReference>
<feature type="region of interest" description="Disordered" evidence="3">
    <location>
        <begin position="880"/>
        <end position="915"/>
    </location>
</feature>
<feature type="compositionally biased region" description="Polar residues" evidence="3">
    <location>
        <begin position="801"/>
        <end position="829"/>
    </location>
</feature>
<evidence type="ECO:0000313" key="6">
    <source>
        <dbReference type="Proteomes" id="UP000816034"/>
    </source>
</evidence>
<feature type="compositionally biased region" description="Basic and acidic residues" evidence="3">
    <location>
        <begin position="170"/>
        <end position="180"/>
    </location>
</feature>
<dbReference type="GO" id="GO:0005737">
    <property type="term" value="C:cytoplasm"/>
    <property type="evidence" value="ECO:0007669"/>
    <property type="project" value="TreeGrafter"/>
</dbReference>
<evidence type="ECO:0000313" key="5">
    <source>
        <dbReference type="EMBL" id="KAG2383246.1"/>
    </source>
</evidence>
<dbReference type="PANTHER" id="PTHR12673:SF159">
    <property type="entry name" value="LD03170P"/>
    <property type="match status" value="1"/>
</dbReference>
<dbReference type="PROSITE" id="PS50010">
    <property type="entry name" value="DH_2"/>
    <property type="match status" value="1"/>
</dbReference>
<dbReference type="Proteomes" id="UP000816034">
    <property type="component" value="Unassembled WGS sequence"/>
</dbReference>
<feature type="domain" description="DH" evidence="4">
    <location>
        <begin position="468"/>
        <end position="664"/>
    </location>
</feature>